<dbReference type="InterPro" id="IPR020946">
    <property type="entry name" value="Flavin_mOase-like"/>
</dbReference>
<dbReference type="EMBL" id="HBIP01030703">
    <property type="protein sequence ID" value="CAE0503572.1"/>
    <property type="molecule type" value="Transcribed_RNA"/>
</dbReference>
<proteinExistence type="inferred from homology"/>
<feature type="region of interest" description="Disordered" evidence="7">
    <location>
        <begin position="441"/>
        <end position="472"/>
    </location>
</feature>
<keyword evidence="4" id="KW-0521">NADP</keyword>
<dbReference type="PIRSF" id="PIRSF000332">
    <property type="entry name" value="FMO"/>
    <property type="match status" value="1"/>
</dbReference>
<dbReference type="Pfam" id="PF00743">
    <property type="entry name" value="FMO-like"/>
    <property type="match status" value="2"/>
</dbReference>
<dbReference type="AlphaFoldDB" id="A0A7S3R5W9"/>
<dbReference type="GO" id="GO:0050661">
    <property type="term" value="F:NADP binding"/>
    <property type="evidence" value="ECO:0007669"/>
    <property type="project" value="InterPro"/>
</dbReference>
<evidence type="ECO:0000256" key="7">
    <source>
        <dbReference type="SAM" id="MobiDB-lite"/>
    </source>
</evidence>
<evidence type="ECO:0000256" key="2">
    <source>
        <dbReference type="ARBA" id="ARBA00022630"/>
    </source>
</evidence>
<evidence type="ECO:0000256" key="4">
    <source>
        <dbReference type="ARBA" id="ARBA00022857"/>
    </source>
</evidence>
<name>A0A7S3R5W9_DUNTE</name>
<organism evidence="8">
    <name type="scientific">Dunaliella tertiolecta</name>
    <name type="common">Green alga</name>
    <dbReference type="NCBI Taxonomy" id="3047"/>
    <lineage>
        <taxon>Eukaryota</taxon>
        <taxon>Viridiplantae</taxon>
        <taxon>Chlorophyta</taxon>
        <taxon>core chlorophytes</taxon>
        <taxon>Chlorophyceae</taxon>
        <taxon>CS clade</taxon>
        <taxon>Chlamydomonadales</taxon>
        <taxon>Dunaliellaceae</taxon>
        <taxon>Dunaliella</taxon>
    </lineage>
</organism>
<dbReference type="EC" id="1.-.-.-" evidence="6"/>
<feature type="compositionally biased region" description="Polar residues" evidence="7">
    <location>
        <begin position="459"/>
        <end position="472"/>
    </location>
</feature>
<keyword evidence="5 6" id="KW-0560">Oxidoreductase</keyword>
<sequence length="642" mass="69699">MNAPMPALLSHCLSRHCSIVQGRTARTMACQPRGGVTTRVAAMKQPLNAEQPPVAKRVAIVGGGAGGLVVLRECLREGHDALCFEQGNDVGGVWRYSRATDTDPLGKDPHRTVVHTSMYQGLRTNLPRQIMGFSDFPMDSEGKAMQIAATAPGAGAPSSASTPAVAAEAAVSNGQTAGNTATHAGAHGGGGGAEGCTSVDGRIYPRHEEVQNYLRAFAAWFGLHKAVRCNTRVISARPICTPSHDPMQQAAPNGPSCDQHGNLDTMRGLRWLLEVEAQATDTSSCEPRDQQHSRQQRVVEQHEFDALVVCNGHYTEPNLPDVPGMDATPVFQMHSHNYRSPDQFKGQVVLVVGNSNSGDDVSKEVSAVAKTVHLCARAYTATSPSPPDSKFPNIVRRPMVSAFTKDGRALFPDGLEEHVDAIIYCTGYRYAFPFLPGTTRQAPRVQQSSETKEQEQQQGAHSHGSSPSPISDLSQFVVSEGQHVQPLYKHMLPPALAPSLSFVGLPWKIVPFPQMELQGKLIARALSGRAQLPSPEEMSAEAHQYLEGLQQAGISLRFAHMQNLAQFAYNDELAEMCGDVEKLPSWRQAMYIAAGMNKRSFPESYRDVWTEESLLKEAELDFAPKLADMEEAAACRQQKAMC</sequence>
<evidence type="ECO:0000313" key="8">
    <source>
        <dbReference type="EMBL" id="CAE0503572.1"/>
    </source>
</evidence>
<dbReference type="GO" id="GO:0004499">
    <property type="term" value="F:N,N-dimethylaniline monooxygenase activity"/>
    <property type="evidence" value="ECO:0007669"/>
    <property type="project" value="InterPro"/>
</dbReference>
<evidence type="ECO:0000256" key="5">
    <source>
        <dbReference type="ARBA" id="ARBA00023002"/>
    </source>
</evidence>
<gene>
    <name evidence="8" type="ORF">DTER00134_LOCUS18645</name>
</gene>
<dbReference type="GO" id="GO:0050660">
    <property type="term" value="F:flavin adenine dinucleotide binding"/>
    <property type="evidence" value="ECO:0007669"/>
    <property type="project" value="InterPro"/>
</dbReference>
<evidence type="ECO:0000256" key="3">
    <source>
        <dbReference type="ARBA" id="ARBA00022827"/>
    </source>
</evidence>
<dbReference type="Gene3D" id="3.50.50.60">
    <property type="entry name" value="FAD/NAD(P)-binding domain"/>
    <property type="match status" value="3"/>
</dbReference>
<reference evidence="8" key="1">
    <citation type="submission" date="2021-01" db="EMBL/GenBank/DDBJ databases">
        <authorList>
            <person name="Corre E."/>
            <person name="Pelletier E."/>
            <person name="Niang G."/>
            <person name="Scheremetjew M."/>
            <person name="Finn R."/>
            <person name="Kale V."/>
            <person name="Holt S."/>
            <person name="Cochrane G."/>
            <person name="Meng A."/>
            <person name="Brown T."/>
            <person name="Cohen L."/>
        </authorList>
    </citation>
    <scope>NUCLEOTIDE SEQUENCE</scope>
    <source>
        <strain evidence="8">CCMP1320</strain>
    </source>
</reference>
<keyword evidence="2 6" id="KW-0285">Flavoprotein</keyword>
<dbReference type="PANTHER" id="PTHR23023">
    <property type="entry name" value="DIMETHYLANILINE MONOOXYGENASE"/>
    <property type="match status" value="1"/>
</dbReference>
<dbReference type="InterPro" id="IPR000960">
    <property type="entry name" value="Flavin_mOase"/>
</dbReference>
<comment type="similarity">
    <text evidence="1 6">Belongs to the FMO family.</text>
</comment>
<dbReference type="InterPro" id="IPR050346">
    <property type="entry name" value="FMO-like"/>
</dbReference>
<dbReference type="InterPro" id="IPR036188">
    <property type="entry name" value="FAD/NAD-bd_sf"/>
</dbReference>
<protein>
    <recommendedName>
        <fullName evidence="6">Flavin-containing monooxygenase</fullName>
        <ecNumber evidence="6">1.-.-.-</ecNumber>
    </recommendedName>
</protein>
<dbReference type="SUPFAM" id="SSF51905">
    <property type="entry name" value="FAD/NAD(P)-binding domain"/>
    <property type="match status" value="2"/>
</dbReference>
<comment type="cofactor">
    <cofactor evidence="6">
        <name>FAD</name>
        <dbReference type="ChEBI" id="CHEBI:57692"/>
    </cofactor>
</comment>
<keyword evidence="3 6" id="KW-0274">FAD</keyword>
<accession>A0A7S3R5W9</accession>
<keyword evidence="6" id="KW-0503">Monooxygenase</keyword>
<evidence type="ECO:0000256" key="1">
    <source>
        <dbReference type="ARBA" id="ARBA00009183"/>
    </source>
</evidence>
<evidence type="ECO:0000256" key="6">
    <source>
        <dbReference type="RuleBase" id="RU361177"/>
    </source>
</evidence>